<dbReference type="SUPFAM" id="SSF69618">
    <property type="entry name" value="HemD-like"/>
    <property type="match status" value="1"/>
</dbReference>
<gene>
    <name evidence="11" type="ORF">Q8A57_05110</name>
</gene>
<dbReference type="PANTHER" id="PTHR38042:SF1">
    <property type="entry name" value="UROPORPHYRINOGEN-III SYNTHASE, CHLOROPLASTIC"/>
    <property type="match status" value="1"/>
</dbReference>
<evidence type="ECO:0000256" key="6">
    <source>
        <dbReference type="ARBA" id="ARBA00037589"/>
    </source>
</evidence>
<evidence type="ECO:0000256" key="2">
    <source>
        <dbReference type="ARBA" id="ARBA00008133"/>
    </source>
</evidence>
<dbReference type="Proteomes" id="UP001178354">
    <property type="component" value="Unassembled WGS sequence"/>
</dbReference>
<comment type="function">
    <text evidence="6 9">Catalyzes cyclization of the linear tetrapyrrole, hydroxymethylbilane, to the macrocyclic uroporphyrinogen III.</text>
</comment>
<keyword evidence="4 9" id="KW-0456">Lyase</keyword>
<dbReference type="GO" id="GO:0004852">
    <property type="term" value="F:uroporphyrinogen-III synthase activity"/>
    <property type="evidence" value="ECO:0007669"/>
    <property type="project" value="UniProtKB-UniRule"/>
</dbReference>
<protein>
    <recommendedName>
        <fullName evidence="7 9">Uroporphyrinogen-III synthase</fullName>
        <ecNumber evidence="3 9">4.2.1.75</ecNumber>
    </recommendedName>
</protein>
<reference evidence="11" key="2">
    <citation type="submission" date="2023-08" db="EMBL/GenBank/DDBJ databases">
        <authorList>
            <person name="Luo J."/>
        </authorList>
    </citation>
    <scope>NUCLEOTIDE SEQUENCE</scope>
    <source>
        <strain evidence="11">DSM 25064</strain>
    </source>
</reference>
<comment type="catalytic activity">
    <reaction evidence="8 9">
        <text>hydroxymethylbilane = uroporphyrinogen III + H2O</text>
        <dbReference type="Rhea" id="RHEA:18965"/>
        <dbReference type="ChEBI" id="CHEBI:15377"/>
        <dbReference type="ChEBI" id="CHEBI:57308"/>
        <dbReference type="ChEBI" id="CHEBI:57845"/>
        <dbReference type="EC" id="4.2.1.75"/>
    </reaction>
</comment>
<dbReference type="RefSeq" id="WP_305169912.1">
    <property type="nucleotide sequence ID" value="NZ_JAUUUU010000002.1"/>
</dbReference>
<dbReference type="GO" id="GO:0006780">
    <property type="term" value="P:uroporphyrinogen III biosynthetic process"/>
    <property type="evidence" value="ECO:0007669"/>
    <property type="project" value="UniProtKB-UniRule"/>
</dbReference>
<dbReference type="AlphaFoldDB" id="A0AAW8B3M0"/>
<evidence type="ECO:0000313" key="12">
    <source>
        <dbReference type="Proteomes" id="UP001178354"/>
    </source>
</evidence>
<proteinExistence type="inferred from homology"/>
<evidence type="ECO:0000259" key="10">
    <source>
        <dbReference type="Pfam" id="PF02602"/>
    </source>
</evidence>
<evidence type="ECO:0000256" key="1">
    <source>
        <dbReference type="ARBA" id="ARBA00004772"/>
    </source>
</evidence>
<organism evidence="11 12">
    <name type="scientific">Porticoccus litoralis</name>
    <dbReference type="NCBI Taxonomy" id="434086"/>
    <lineage>
        <taxon>Bacteria</taxon>
        <taxon>Pseudomonadati</taxon>
        <taxon>Pseudomonadota</taxon>
        <taxon>Gammaproteobacteria</taxon>
        <taxon>Cellvibrionales</taxon>
        <taxon>Porticoccaceae</taxon>
        <taxon>Porticoccus</taxon>
    </lineage>
</organism>
<accession>A0AAW8B3M0</accession>
<dbReference type="GO" id="GO:0006782">
    <property type="term" value="P:protoporphyrinogen IX biosynthetic process"/>
    <property type="evidence" value="ECO:0007669"/>
    <property type="project" value="UniProtKB-UniRule"/>
</dbReference>
<comment type="caution">
    <text evidence="11">The sequence shown here is derived from an EMBL/GenBank/DDBJ whole genome shotgun (WGS) entry which is preliminary data.</text>
</comment>
<feature type="domain" description="Tetrapyrrole biosynthesis uroporphyrinogen III synthase" evidence="10">
    <location>
        <begin position="21"/>
        <end position="251"/>
    </location>
</feature>
<dbReference type="EMBL" id="JAUUUU010000002">
    <property type="protein sequence ID" value="MDP1520344.1"/>
    <property type="molecule type" value="Genomic_DNA"/>
</dbReference>
<evidence type="ECO:0000256" key="5">
    <source>
        <dbReference type="ARBA" id="ARBA00023244"/>
    </source>
</evidence>
<comment type="pathway">
    <text evidence="1 9">Porphyrin-containing compound metabolism; protoporphyrin-IX biosynthesis; coproporphyrinogen-III from 5-aminolevulinate: step 3/4.</text>
</comment>
<dbReference type="PANTHER" id="PTHR38042">
    <property type="entry name" value="UROPORPHYRINOGEN-III SYNTHASE, CHLOROPLASTIC"/>
    <property type="match status" value="1"/>
</dbReference>
<reference evidence="11" key="1">
    <citation type="journal article" date="2010" name="Int. J. Syst. Evol. Microbiol.">
        <title>Porticoccus litoralis gen. nov., sp. nov., a gammaproteobacterium isolated from the Yellow Sea.</title>
        <authorList>
            <person name="Oh H.M."/>
            <person name="Kim H."/>
            <person name="Kim K.M."/>
            <person name="Min G.S."/>
            <person name="Cho J.C."/>
        </authorList>
    </citation>
    <scope>NUCLEOTIDE SEQUENCE</scope>
    <source>
        <strain evidence="11">DSM 25064</strain>
    </source>
</reference>
<evidence type="ECO:0000256" key="4">
    <source>
        <dbReference type="ARBA" id="ARBA00023239"/>
    </source>
</evidence>
<dbReference type="InterPro" id="IPR003754">
    <property type="entry name" value="4pyrrol_synth_uPrphyn_synth"/>
</dbReference>
<name>A0AAW8B3M0_9GAMM</name>
<evidence type="ECO:0000256" key="7">
    <source>
        <dbReference type="ARBA" id="ARBA00040167"/>
    </source>
</evidence>
<sequence>MPSSSRQSRSVLLVRAEQPNDEFVDKLIGIGAQVFRCPVMDIAPVVGRPEMQAIKSRILDFDHYQIAIFISKNAARYGLDWLYNYWPMLPDGVRYYAVGQSTAELLREHQLAVETPIGRADSEGLLALPSLQTVSGEKVLIFTGKGGREVLAQTLRQRGAEVDRCELYERCGTVRHADEINHLLQQSQVDIVVAHSGELLQQLFSCVVAGSRHQLQALPVLVPGQRVADMARDLGCREVLEANSALPDDMVSTILEWYSNHG</sequence>
<keyword evidence="5 9" id="KW-0627">Porphyrin biosynthesis</keyword>
<evidence type="ECO:0000313" key="11">
    <source>
        <dbReference type="EMBL" id="MDP1520344.1"/>
    </source>
</evidence>
<dbReference type="InterPro" id="IPR036108">
    <property type="entry name" value="4pyrrol_syn_uPrphyn_synt_sf"/>
</dbReference>
<keyword evidence="12" id="KW-1185">Reference proteome</keyword>
<comment type="similarity">
    <text evidence="2 9">Belongs to the uroporphyrinogen-III synthase family.</text>
</comment>
<evidence type="ECO:0000256" key="8">
    <source>
        <dbReference type="ARBA" id="ARBA00048617"/>
    </source>
</evidence>
<dbReference type="InterPro" id="IPR039793">
    <property type="entry name" value="UROS/Hem4"/>
</dbReference>
<dbReference type="EC" id="4.2.1.75" evidence="3 9"/>
<dbReference type="Gene3D" id="3.40.50.10090">
    <property type="match status" value="2"/>
</dbReference>
<dbReference type="Pfam" id="PF02602">
    <property type="entry name" value="HEM4"/>
    <property type="match status" value="1"/>
</dbReference>
<dbReference type="CDD" id="cd06578">
    <property type="entry name" value="HemD"/>
    <property type="match status" value="1"/>
</dbReference>
<evidence type="ECO:0000256" key="9">
    <source>
        <dbReference type="RuleBase" id="RU366031"/>
    </source>
</evidence>
<evidence type="ECO:0000256" key="3">
    <source>
        <dbReference type="ARBA" id="ARBA00013109"/>
    </source>
</evidence>